<reference evidence="13 14" key="2">
    <citation type="submission" date="2018-04" db="EMBL/GenBank/DDBJ databases">
        <title>OglaRS2 (Oryza glaberrima Reference Sequence Version 2).</title>
        <authorList>
            <person name="Zhang J."/>
            <person name="Kudrna D."/>
            <person name="Lee S."/>
            <person name="Talag J."/>
            <person name="Rajasekar S."/>
            <person name="Wing R.A."/>
        </authorList>
    </citation>
    <scope>NUCLEOTIDE SEQUENCE [LARGE SCALE GENOMIC DNA]</scope>
    <source>
        <strain evidence="13 14">cv. IRGC 96717</strain>
    </source>
</reference>
<dbReference type="SMART" id="SM00184">
    <property type="entry name" value="RING"/>
    <property type="match status" value="1"/>
</dbReference>
<keyword evidence="5" id="KW-0479">Metal-binding</keyword>
<keyword evidence="11" id="KW-0472">Membrane</keyword>
<dbReference type="PANTHER" id="PTHR46913:SF17">
    <property type="entry name" value="RING-TYPE E3 UBIQUITIN TRANSFERASE"/>
    <property type="match status" value="1"/>
</dbReference>
<dbReference type="HOGENOM" id="CLU_040108_1_0_1"/>
<dbReference type="RefSeq" id="XP_052149236.1">
    <property type="nucleotide sequence ID" value="XM_052293276.1"/>
</dbReference>
<dbReference type="PROSITE" id="PS50089">
    <property type="entry name" value="ZF_RING_2"/>
    <property type="match status" value="1"/>
</dbReference>
<comment type="pathway">
    <text evidence="2">Protein modification; protein ubiquitination.</text>
</comment>
<dbReference type="OMA" id="SCRFPTK"/>
<proteinExistence type="predicted"/>
<evidence type="ECO:0000256" key="3">
    <source>
        <dbReference type="ARBA" id="ARBA00012483"/>
    </source>
</evidence>
<dbReference type="Proteomes" id="UP000007306">
    <property type="component" value="Chromosome 3"/>
</dbReference>
<dbReference type="STRING" id="4538.I1P7L9"/>
<dbReference type="GeneID" id="127767826"/>
<comment type="catalytic activity">
    <reaction evidence="1">
        <text>S-ubiquitinyl-[E2 ubiquitin-conjugating enzyme]-L-cysteine + [acceptor protein]-L-lysine = [E2 ubiquitin-conjugating enzyme]-L-cysteine + N(6)-ubiquitinyl-[acceptor protein]-L-lysine.</text>
        <dbReference type="EC" id="2.3.2.27"/>
    </reaction>
</comment>
<gene>
    <name evidence="13" type="primary">LOC127767826</name>
</gene>
<dbReference type="EnsemblPlants" id="ORGLA03G0036500.1">
    <property type="protein sequence ID" value="ORGLA03G0036500.1"/>
    <property type="gene ID" value="ORGLA03G0036500"/>
</dbReference>
<dbReference type="eggNOG" id="KOG0800">
    <property type="taxonomic scope" value="Eukaryota"/>
</dbReference>
<name>I1P7L9_ORYGL</name>
<dbReference type="GO" id="GO:0016567">
    <property type="term" value="P:protein ubiquitination"/>
    <property type="evidence" value="ECO:0007669"/>
    <property type="project" value="InterPro"/>
</dbReference>
<dbReference type="InterPro" id="IPR013083">
    <property type="entry name" value="Znf_RING/FYVE/PHD"/>
</dbReference>
<keyword evidence="11" id="KW-0812">Transmembrane</keyword>
<evidence type="ECO:0000256" key="10">
    <source>
        <dbReference type="SAM" id="MobiDB-lite"/>
    </source>
</evidence>
<dbReference type="EC" id="2.3.2.27" evidence="3"/>
<evidence type="ECO:0000256" key="2">
    <source>
        <dbReference type="ARBA" id="ARBA00004906"/>
    </source>
</evidence>
<keyword evidence="14" id="KW-1185">Reference proteome</keyword>
<keyword evidence="4" id="KW-0808">Transferase</keyword>
<dbReference type="SUPFAM" id="SSF57850">
    <property type="entry name" value="RING/U-box"/>
    <property type="match status" value="1"/>
</dbReference>
<reference evidence="13" key="1">
    <citation type="submission" date="2015-06" db="UniProtKB">
        <authorList>
            <consortium name="EnsemblPlants"/>
        </authorList>
    </citation>
    <scope>IDENTIFICATION</scope>
</reference>
<dbReference type="Gramene" id="ORGLA03G0036500.1">
    <property type="protein sequence ID" value="ORGLA03G0036500.1"/>
    <property type="gene ID" value="ORGLA03G0036500"/>
</dbReference>
<keyword evidence="7" id="KW-0833">Ubl conjugation pathway</keyword>
<dbReference type="InterPro" id="IPR001841">
    <property type="entry name" value="Znf_RING"/>
</dbReference>
<feature type="domain" description="RING-type" evidence="12">
    <location>
        <begin position="122"/>
        <end position="164"/>
    </location>
</feature>
<sequence length="300" mass="31522">MDAAGMAGAPMASPPPYDNPTAGFPIAIVIAIGFMVTSLILASYYFLVVRCWLRGTGGGGAAGAGLLHRSRRESAAERVAAVFFTDYEAEVGGGLDPDVVAALPVVKYRRVASGKSASPQECAVCLSEFVRDERLKLLPSCSHAFHIDCIDTWLHHNVSCPLCRTVVTGGAIGLLVRDDQYDASSRDLAAGERRIDAAARMGHGISSCRFPKTGAEQEPIRRSFSMDCFLGDLGRKPPPPPLKDPAGSEAGPSHPDAAGSSSIVGTAGAGETSGRFRRLLSSFGLGRSSRSTVLPIHLDP</sequence>
<dbReference type="AlphaFoldDB" id="I1P7L9"/>
<evidence type="ECO:0000313" key="13">
    <source>
        <dbReference type="EnsemblPlants" id="ORGLA03G0036500.1"/>
    </source>
</evidence>
<organism evidence="13 14">
    <name type="scientific">Oryza glaberrima</name>
    <name type="common">African rice</name>
    <dbReference type="NCBI Taxonomy" id="4538"/>
    <lineage>
        <taxon>Eukaryota</taxon>
        <taxon>Viridiplantae</taxon>
        <taxon>Streptophyta</taxon>
        <taxon>Embryophyta</taxon>
        <taxon>Tracheophyta</taxon>
        <taxon>Spermatophyta</taxon>
        <taxon>Magnoliopsida</taxon>
        <taxon>Liliopsida</taxon>
        <taxon>Poales</taxon>
        <taxon>Poaceae</taxon>
        <taxon>BOP clade</taxon>
        <taxon>Oryzoideae</taxon>
        <taxon>Oryzeae</taxon>
        <taxon>Oryzinae</taxon>
        <taxon>Oryza</taxon>
    </lineage>
</organism>
<dbReference type="KEGG" id="ogl:127767826"/>
<keyword evidence="6 9" id="KW-0863">Zinc-finger</keyword>
<evidence type="ECO:0000313" key="14">
    <source>
        <dbReference type="Proteomes" id="UP000007306"/>
    </source>
</evidence>
<evidence type="ECO:0000256" key="11">
    <source>
        <dbReference type="SAM" id="Phobius"/>
    </source>
</evidence>
<dbReference type="PANTHER" id="PTHR46913">
    <property type="entry name" value="RING-H2 FINGER PROTEIN ATL16"/>
    <property type="match status" value="1"/>
</dbReference>
<evidence type="ECO:0000256" key="8">
    <source>
        <dbReference type="ARBA" id="ARBA00022833"/>
    </source>
</evidence>
<dbReference type="GO" id="GO:0008270">
    <property type="term" value="F:zinc ion binding"/>
    <property type="evidence" value="ECO:0007669"/>
    <property type="project" value="UniProtKB-KW"/>
</dbReference>
<keyword evidence="8" id="KW-0862">Zinc</keyword>
<evidence type="ECO:0000256" key="5">
    <source>
        <dbReference type="ARBA" id="ARBA00022723"/>
    </source>
</evidence>
<protein>
    <recommendedName>
        <fullName evidence="3">RING-type E3 ubiquitin transferase</fullName>
        <ecNumber evidence="3">2.3.2.27</ecNumber>
    </recommendedName>
</protein>
<dbReference type="Pfam" id="PF13639">
    <property type="entry name" value="zf-RING_2"/>
    <property type="match status" value="1"/>
</dbReference>
<keyword evidence="11" id="KW-1133">Transmembrane helix</keyword>
<dbReference type="InterPro" id="IPR044600">
    <property type="entry name" value="ATL1/ATL16-like"/>
</dbReference>
<dbReference type="FunFam" id="3.30.40.10:FF:000456">
    <property type="entry name" value="RING-H2 finger protein ATL16"/>
    <property type="match status" value="1"/>
</dbReference>
<accession>I1P7L9</accession>
<evidence type="ECO:0000256" key="6">
    <source>
        <dbReference type="ARBA" id="ARBA00022771"/>
    </source>
</evidence>
<feature type="transmembrane region" description="Helical" evidence="11">
    <location>
        <begin position="24"/>
        <end position="47"/>
    </location>
</feature>
<dbReference type="Gene3D" id="3.30.40.10">
    <property type="entry name" value="Zinc/RING finger domain, C3HC4 (zinc finger)"/>
    <property type="match status" value="1"/>
</dbReference>
<feature type="region of interest" description="Disordered" evidence="10">
    <location>
        <begin position="235"/>
        <end position="271"/>
    </location>
</feature>
<dbReference type="CDD" id="cd16461">
    <property type="entry name" value="RING-H2_EL5-like"/>
    <property type="match status" value="1"/>
</dbReference>
<evidence type="ECO:0000256" key="9">
    <source>
        <dbReference type="PROSITE-ProRule" id="PRU00175"/>
    </source>
</evidence>
<evidence type="ECO:0000256" key="1">
    <source>
        <dbReference type="ARBA" id="ARBA00000900"/>
    </source>
</evidence>
<evidence type="ECO:0000256" key="4">
    <source>
        <dbReference type="ARBA" id="ARBA00022679"/>
    </source>
</evidence>
<dbReference type="GO" id="GO:0061630">
    <property type="term" value="F:ubiquitin protein ligase activity"/>
    <property type="evidence" value="ECO:0007669"/>
    <property type="project" value="UniProtKB-EC"/>
</dbReference>
<evidence type="ECO:0000256" key="7">
    <source>
        <dbReference type="ARBA" id="ARBA00022786"/>
    </source>
</evidence>
<evidence type="ECO:0000259" key="12">
    <source>
        <dbReference type="PROSITE" id="PS50089"/>
    </source>
</evidence>